<accession>A0A8T0UJI1</accession>
<feature type="region of interest" description="Disordered" evidence="1">
    <location>
        <begin position="1"/>
        <end position="87"/>
    </location>
</feature>
<proteinExistence type="predicted"/>
<sequence>MCPYPPPRTRHSRRLRVSAPSGRSRRLRPALAQRPPPPPRTRTSTTDALPLAPGCPFPSRRRSLTERNTNPSSPCRPRPALPHMPCRTPLSSTRLDSIGGATYLPCVFFLMVV</sequence>
<dbReference type="EMBL" id="CM029041">
    <property type="protein sequence ID" value="KAG2624702.1"/>
    <property type="molecule type" value="Genomic_DNA"/>
</dbReference>
<gene>
    <name evidence="2" type="ORF">PVAP13_3KG469354</name>
</gene>
<comment type="caution">
    <text evidence="2">The sequence shown here is derived from an EMBL/GenBank/DDBJ whole genome shotgun (WGS) entry which is preliminary data.</text>
</comment>
<evidence type="ECO:0000313" key="2">
    <source>
        <dbReference type="EMBL" id="KAG2624702.1"/>
    </source>
</evidence>
<dbReference type="AlphaFoldDB" id="A0A8T0UJI1"/>
<dbReference type="Proteomes" id="UP000823388">
    <property type="component" value="Chromosome 3K"/>
</dbReference>
<organism evidence="2 3">
    <name type="scientific">Panicum virgatum</name>
    <name type="common">Blackwell switchgrass</name>
    <dbReference type="NCBI Taxonomy" id="38727"/>
    <lineage>
        <taxon>Eukaryota</taxon>
        <taxon>Viridiplantae</taxon>
        <taxon>Streptophyta</taxon>
        <taxon>Embryophyta</taxon>
        <taxon>Tracheophyta</taxon>
        <taxon>Spermatophyta</taxon>
        <taxon>Magnoliopsida</taxon>
        <taxon>Liliopsida</taxon>
        <taxon>Poales</taxon>
        <taxon>Poaceae</taxon>
        <taxon>PACMAD clade</taxon>
        <taxon>Panicoideae</taxon>
        <taxon>Panicodae</taxon>
        <taxon>Paniceae</taxon>
        <taxon>Panicinae</taxon>
        <taxon>Panicum</taxon>
        <taxon>Panicum sect. Hiantes</taxon>
    </lineage>
</organism>
<keyword evidence="3" id="KW-1185">Reference proteome</keyword>
<evidence type="ECO:0000256" key="1">
    <source>
        <dbReference type="SAM" id="MobiDB-lite"/>
    </source>
</evidence>
<name>A0A8T0UJI1_PANVG</name>
<protein>
    <submittedName>
        <fullName evidence="2">Uncharacterized protein</fullName>
    </submittedName>
</protein>
<reference evidence="2" key="1">
    <citation type="submission" date="2020-05" db="EMBL/GenBank/DDBJ databases">
        <title>WGS assembly of Panicum virgatum.</title>
        <authorList>
            <person name="Lovell J.T."/>
            <person name="Jenkins J."/>
            <person name="Shu S."/>
            <person name="Juenger T.E."/>
            <person name="Schmutz J."/>
        </authorList>
    </citation>
    <scope>NUCLEOTIDE SEQUENCE</scope>
    <source>
        <strain evidence="2">AP13</strain>
    </source>
</reference>
<evidence type="ECO:0000313" key="3">
    <source>
        <dbReference type="Proteomes" id="UP000823388"/>
    </source>
</evidence>